<keyword evidence="2" id="KW-0472">Membrane</keyword>
<reference evidence="3" key="1">
    <citation type="submission" date="2021-05" db="EMBL/GenBank/DDBJ databases">
        <authorList>
            <person name="Stam R."/>
        </authorList>
    </citation>
    <scope>NUCLEOTIDE SEQUENCE</scope>
    <source>
        <strain evidence="3">CS162</strain>
    </source>
</reference>
<evidence type="ECO:0000313" key="4">
    <source>
        <dbReference type="Proteomes" id="UP000676310"/>
    </source>
</evidence>
<name>A0A8J2I943_9PLEO</name>
<protein>
    <submittedName>
        <fullName evidence="3">Uncharacterized protein</fullName>
    </submittedName>
</protein>
<feature type="compositionally biased region" description="Basic and acidic residues" evidence="1">
    <location>
        <begin position="128"/>
        <end position="139"/>
    </location>
</feature>
<gene>
    <name evidence="3" type="ORF">ALTATR162_LOCUS9267</name>
</gene>
<dbReference type="OrthoDB" id="10517316at2759"/>
<dbReference type="EMBL" id="CAJRGZ010000023">
    <property type="protein sequence ID" value="CAG5179442.1"/>
    <property type="molecule type" value="Genomic_DNA"/>
</dbReference>
<feature type="region of interest" description="Disordered" evidence="1">
    <location>
        <begin position="93"/>
        <end position="139"/>
    </location>
</feature>
<comment type="caution">
    <text evidence="3">The sequence shown here is derived from an EMBL/GenBank/DDBJ whole genome shotgun (WGS) entry which is preliminary data.</text>
</comment>
<dbReference type="RefSeq" id="XP_043172835.1">
    <property type="nucleotide sequence ID" value="XM_043316900.1"/>
</dbReference>
<proteinExistence type="predicted"/>
<evidence type="ECO:0000313" key="3">
    <source>
        <dbReference type="EMBL" id="CAG5179442.1"/>
    </source>
</evidence>
<organism evidence="3 4">
    <name type="scientific">Alternaria atra</name>
    <dbReference type="NCBI Taxonomy" id="119953"/>
    <lineage>
        <taxon>Eukaryota</taxon>
        <taxon>Fungi</taxon>
        <taxon>Dikarya</taxon>
        <taxon>Ascomycota</taxon>
        <taxon>Pezizomycotina</taxon>
        <taxon>Dothideomycetes</taxon>
        <taxon>Pleosporomycetidae</taxon>
        <taxon>Pleosporales</taxon>
        <taxon>Pleosporineae</taxon>
        <taxon>Pleosporaceae</taxon>
        <taxon>Alternaria</taxon>
        <taxon>Alternaria sect. Ulocladioides</taxon>
    </lineage>
</organism>
<dbReference type="Proteomes" id="UP000676310">
    <property type="component" value="Unassembled WGS sequence"/>
</dbReference>
<accession>A0A8J2I943</accession>
<sequence>MPVVSQLFTALNGTYRFDGNGNGTVTSPGSYEQPIEGRVLWWKEATYLILGVITCATGVYLCVVKCKDRRVKKISRTAPGTALLSDAPGALGDVHEMDAFNDPPPRYEVAASDPPPHYEAPDAAIEPQQERYEPNESDL</sequence>
<keyword evidence="2" id="KW-1133">Transmembrane helix</keyword>
<dbReference type="GeneID" id="67021469"/>
<evidence type="ECO:0000256" key="2">
    <source>
        <dbReference type="SAM" id="Phobius"/>
    </source>
</evidence>
<feature type="transmembrane region" description="Helical" evidence="2">
    <location>
        <begin position="45"/>
        <end position="64"/>
    </location>
</feature>
<evidence type="ECO:0000256" key="1">
    <source>
        <dbReference type="SAM" id="MobiDB-lite"/>
    </source>
</evidence>
<keyword evidence="4" id="KW-1185">Reference proteome</keyword>
<keyword evidence="2" id="KW-0812">Transmembrane</keyword>
<dbReference type="AlphaFoldDB" id="A0A8J2I943"/>